<proteinExistence type="predicted"/>
<dbReference type="KEGG" id="vg:18938389"/>
<dbReference type="GeneID" id="18938389"/>
<gene>
    <name evidence="1" type="ORF">ISF9_078</name>
</gene>
<protein>
    <submittedName>
        <fullName evidence="1">Uncharacterized protein</fullName>
    </submittedName>
</protein>
<keyword evidence="2" id="KW-1185">Reference proteome</keyword>
<organism evidence="1 2">
    <name type="scientific">Microbacterium phage vB_MoxS-ISF9</name>
    <dbReference type="NCBI Taxonomy" id="1458670"/>
    <lineage>
        <taxon>Viruses</taxon>
        <taxon>Duplodnaviria</taxon>
        <taxon>Heunggongvirae</taxon>
        <taxon>Uroviricota</taxon>
        <taxon>Caudoviricetes</taxon>
        <taxon>Farahnazvirus</taxon>
        <taxon>Farahnazvirus ISF9</taxon>
    </lineage>
</organism>
<name>W8NWP1_9CAUD</name>
<evidence type="ECO:0000313" key="1">
    <source>
        <dbReference type="EMBL" id="AHL18548.1"/>
    </source>
</evidence>
<reference evidence="1 2" key="1">
    <citation type="journal article" date="2014" name="Arch. Virol.">
        <title>Complete genome sequence of a novel phage, vB_MoxS-ISF9, infecting methylotrophic Microbacterium: first report of a virulent Microbacterium phage.</title>
        <authorList>
            <person name="Zamani I."/>
            <person name="Bouzari M."/>
            <person name="Emtiazi G."/>
            <person name="Ghasemi S.M."/>
            <person name="Chang H.I."/>
        </authorList>
    </citation>
    <scope>NUCLEOTIDE SEQUENCE [LARGE SCALE GENOMIC DNA]</scope>
</reference>
<dbReference type="EMBL" id="KJ173786">
    <property type="protein sequence ID" value="AHL18548.1"/>
    <property type="molecule type" value="Genomic_DNA"/>
</dbReference>
<accession>W8NWP1</accession>
<dbReference type="Proteomes" id="UP000019700">
    <property type="component" value="Genome"/>
</dbReference>
<evidence type="ECO:0000313" key="2">
    <source>
        <dbReference type="Proteomes" id="UP000019700"/>
    </source>
</evidence>
<sequence>MSLLEEARDLIGRMSEQIRVEQAKKEPVRDGIYVNTVHGHVIRVALGKAMIMDHLTRRVTDGGPAVLYENGIREGNLRLVCDLKGNPVE</sequence>
<dbReference type="RefSeq" id="YP_009021523.1">
    <property type="nucleotide sequence ID" value="NC_023859.1"/>
</dbReference>